<name>A0ABR2SI41_9ROSI</name>
<dbReference type="Proteomes" id="UP001396334">
    <property type="component" value="Unassembled WGS sequence"/>
</dbReference>
<keyword evidence="2" id="KW-1185">Reference proteome</keyword>
<dbReference type="EMBL" id="JBBPBN010000014">
    <property type="protein sequence ID" value="KAK9024915.1"/>
    <property type="molecule type" value="Genomic_DNA"/>
</dbReference>
<accession>A0ABR2SI41</accession>
<organism evidence="1 2">
    <name type="scientific">Hibiscus sabdariffa</name>
    <name type="common">roselle</name>
    <dbReference type="NCBI Taxonomy" id="183260"/>
    <lineage>
        <taxon>Eukaryota</taxon>
        <taxon>Viridiplantae</taxon>
        <taxon>Streptophyta</taxon>
        <taxon>Embryophyta</taxon>
        <taxon>Tracheophyta</taxon>
        <taxon>Spermatophyta</taxon>
        <taxon>Magnoliopsida</taxon>
        <taxon>eudicotyledons</taxon>
        <taxon>Gunneridae</taxon>
        <taxon>Pentapetalae</taxon>
        <taxon>rosids</taxon>
        <taxon>malvids</taxon>
        <taxon>Malvales</taxon>
        <taxon>Malvaceae</taxon>
        <taxon>Malvoideae</taxon>
        <taxon>Hibiscus</taxon>
    </lineage>
</organism>
<protein>
    <submittedName>
        <fullName evidence="1">Uncharacterized protein</fullName>
    </submittedName>
</protein>
<comment type="caution">
    <text evidence="1">The sequence shown here is derived from an EMBL/GenBank/DDBJ whole genome shotgun (WGS) entry which is preliminary data.</text>
</comment>
<proteinExistence type="predicted"/>
<evidence type="ECO:0000313" key="1">
    <source>
        <dbReference type="EMBL" id="KAK9024915.1"/>
    </source>
</evidence>
<sequence length="154" mass="17246">MAMQTYNSRELTMIVHGIWKIEAKTPIVTTVDGQGCSKDRHVQDVNDNTQRNIDASMEMDDGHNIVDGLDIVSELDKAKAIEIDRSKGDHHEGGNIQWRENVAHAQPGVTRTMFDLVTSRRMAQVRYGSHIADGLATAHNSRYEAKATQQVSWC</sequence>
<evidence type="ECO:0000313" key="2">
    <source>
        <dbReference type="Proteomes" id="UP001396334"/>
    </source>
</evidence>
<gene>
    <name evidence="1" type="ORF">V6N11_064821</name>
</gene>
<reference evidence="1 2" key="1">
    <citation type="journal article" date="2024" name="G3 (Bethesda)">
        <title>Genome assembly of Hibiscus sabdariffa L. provides insights into metabolisms of medicinal natural products.</title>
        <authorList>
            <person name="Kim T."/>
        </authorList>
    </citation>
    <scope>NUCLEOTIDE SEQUENCE [LARGE SCALE GENOMIC DNA]</scope>
    <source>
        <strain evidence="1">TK-2024</strain>
        <tissue evidence="1">Old leaves</tissue>
    </source>
</reference>